<protein>
    <submittedName>
        <fullName evidence="2">Uncharacterized protein</fullName>
    </submittedName>
</protein>
<name>A0A9P0C9Y2_9CUCU</name>
<evidence type="ECO:0000256" key="1">
    <source>
        <dbReference type="SAM" id="MobiDB-lite"/>
    </source>
</evidence>
<proteinExistence type="predicted"/>
<organism evidence="2 3">
    <name type="scientific">Psylliodes chrysocephalus</name>
    <dbReference type="NCBI Taxonomy" id="3402493"/>
    <lineage>
        <taxon>Eukaryota</taxon>
        <taxon>Metazoa</taxon>
        <taxon>Ecdysozoa</taxon>
        <taxon>Arthropoda</taxon>
        <taxon>Hexapoda</taxon>
        <taxon>Insecta</taxon>
        <taxon>Pterygota</taxon>
        <taxon>Neoptera</taxon>
        <taxon>Endopterygota</taxon>
        <taxon>Coleoptera</taxon>
        <taxon>Polyphaga</taxon>
        <taxon>Cucujiformia</taxon>
        <taxon>Chrysomeloidea</taxon>
        <taxon>Chrysomelidae</taxon>
        <taxon>Galerucinae</taxon>
        <taxon>Alticini</taxon>
        <taxon>Psylliodes</taxon>
    </lineage>
</organism>
<gene>
    <name evidence="2" type="ORF">PSYICH_LOCUS970</name>
</gene>
<evidence type="ECO:0000313" key="2">
    <source>
        <dbReference type="EMBL" id="CAH1099702.1"/>
    </source>
</evidence>
<dbReference type="PANTHER" id="PTHR46954">
    <property type="entry name" value="C2H2-TYPE DOMAIN-CONTAINING PROTEIN"/>
    <property type="match status" value="1"/>
</dbReference>
<sequence length="312" mass="35019">MAAESLRAYKRKIDFSTLYESDSERHPFENLSDDNPDYDCSGSESVSDSTEPEEDIAVFGGAADERRRTETIRRCKTLDDLQAELCKQGYSISRSGLYFRLLPRRVNTEKGTRHVVTILVKLCKPDSTLHLKHTNGTFCTATIRNLESLASILGPDQVFILSMDDKACVPLGITAANAQAPILMRVAAEKHKLIPSVYAETHATDIHRLSEIPAFKNFMRTREGFVKPVFIFTCVGGPNENPRYERVIVSAIKHFKMFGLDAIYIATNAPGRNAFNRVELRMAPLSRELTGVLLKHDNFGLHLDSNIRITDL</sequence>
<keyword evidence="3" id="KW-1185">Reference proteome</keyword>
<evidence type="ECO:0000313" key="3">
    <source>
        <dbReference type="Proteomes" id="UP001153636"/>
    </source>
</evidence>
<dbReference type="EMBL" id="OV651813">
    <property type="protein sequence ID" value="CAH1099702.1"/>
    <property type="molecule type" value="Genomic_DNA"/>
</dbReference>
<dbReference type="PANTHER" id="PTHR46954:SF1">
    <property type="entry name" value="C2H2-TYPE DOMAIN-CONTAINING PROTEIN"/>
    <property type="match status" value="1"/>
</dbReference>
<dbReference type="Proteomes" id="UP001153636">
    <property type="component" value="Chromosome 1"/>
</dbReference>
<dbReference type="OrthoDB" id="10065089at2759"/>
<accession>A0A9P0C9Y2</accession>
<feature type="region of interest" description="Disordered" evidence="1">
    <location>
        <begin position="23"/>
        <end position="53"/>
    </location>
</feature>
<dbReference type="AlphaFoldDB" id="A0A9P0C9Y2"/>
<reference evidence="2" key="1">
    <citation type="submission" date="2022-01" db="EMBL/GenBank/DDBJ databases">
        <authorList>
            <person name="King R."/>
        </authorList>
    </citation>
    <scope>NUCLEOTIDE SEQUENCE</scope>
</reference>